<dbReference type="EMBL" id="LWBP01000186">
    <property type="protein sequence ID" value="OQP58922.1"/>
    <property type="molecule type" value="Genomic_DNA"/>
</dbReference>
<comment type="caution">
    <text evidence="1">The sequence shown here is derived from an EMBL/GenBank/DDBJ whole genome shotgun (WGS) entry which is preliminary data.</text>
</comment>
<dbReference type="InterPro" id="IPR011006">
    <property type="entry name" value="CheY-like_superfamily"/>
</dbReference>
<sequence length="64" mass="7767">METYKEIRKYPEFSSIPVVLFTTFHNRREDDYWDSENVATFTKPATFKELTKSIREILNYCLPR</sequence>
<evidence type="ECO:0000313" key="1">
    <source>
        <dbReference type="EMBL" id="OQP58922.1"/>
    </source>
</evidence>
<proteinExistence type="predicted"/>
<organism evidence="1 2">
    <name type="scientific">Niastella populi</name>
    <dbReference type="NCBI Taxonomy" id="550983"/>
    <lineage>
        <taxon>Bacteria</taxon>
        <taxon>Pseudomonadati</taxon>
        <taxon>Bacteroidota</taxon>
        <taxon>Chitinophagia</taxon>
        <taxon>Chitinophagales</taxon>
        <taxon>Chitinophagaceae</taxon>
        <taxon>Niastella</taxon>
    </lineage>
</organism>
<evidence type="ECO:0008006" key="3">
    <source>
        <dbReference type="Google" id="ProtNLM"/>
    </source>
</evidence>
<reference evidence="2" key="1">
    <citation type="submission" date="2016-04" db="EMBL/GenBank/DDBJ databases">
        <authorList>
            <person name="Chen L."/>
            <person name="Zhuang W."/>
            <person name="Wang G."/>
        </authorList>
    </citation>
    <scope>NUCLEOTIDE SEQUENCE [LARGE SCALE GENOMIC DNA]</scope>
    <source>
        <strain evidence="2">208</strain>
    </source>
</reference>
<gene>
    <name evidence="1" type="ORF">A4R26_22340</name>
</gene>
<dbReference type="SUPFAM" id="SSF52172">
    <property type="entry name" value="CheY-like"/>
    <property type="match status" value="1"/>
</dbReference>
<keyword evidence="2" id="KW-1185">Reference proteome</keyword>
<dbReference type="AlphaFoldDB" id="A0A1V9FKQ0"/>
<evidence type="ECO:0000313" key="2">
    <source>
        <dbReference type="Proteomes" id="UP000192276"/>
    </source>
</evidence>
<accession>A0A1V9FKQ0</accession>
<dbReference type="Gene3D" id="3.40.50.2300">
    <property type="match status" value="1"/>
</dbReference>
<protein>
    <recommendedName>
        <fullName evidence="3">Response regulatory domain-containing protein</fullName>
    </recommendedName>
</protein>
<name>A0A1V9FKQ0_9BACT</name>
<dbReference type="Proteomes" id="UP000192276">
    <property type="component" value="Unassembled WGS sequence"/>
</dbReference>